<feature type="domain" description="PBP" evidence="2">
    <location>
        <begin position="18"/>
        <end position="89"/>
    </location>
</feature>
<dbReference type="InterPro" id="IPR050811">
    <property type="entry name" value="Phosphate_ABC_transporter"/>
</dbReference>
<dbReference type="EMBL" id="GL890843">
    <property type="protein sequence ID" value="EGJ33574.1"/>
    <property type="molecule type" value="Genomic_DNA"/>
</dbReference>
<accession>F4XP39</accession>
<evidence type="ECO:0000259" key="2">
    <source>
        <dbReference type="Pfam" id="PF12849"/>
    </source>
</evidence>
<dbReference type="eggNOG" id="COG0226">
    <property type="taxonomic scope" value="Bacteria"/>
</dbReference>
<name>F4XP39_9CYAN</name>
<dbReference type="InterPro" id="IPR024370">
    <property type="entry name" value="PBP_domain"/>
</dbReference>
<reference evidence="4" key="1">
    <citation type="journal article" date="2011" name="Proc. Natl. Acad. Sci. U.S.A.">
        <title>Genomic insights into the physiology and ecology of the marine filamentous cyanobacterium Lyngbya majuscula.</title>
        <authorList>
            <person name="Jones A.C."/>
            <person name="Monroe E.A."/>
            <person name="Podell S."/>
            <person name="Hess W.R."/>
            <person name="Klages S."/>
            <person name="Esquenazi E."/>
            <person name="Niessen S."/>
            <person name="Hoover H."/>
            <person name="Rothmann M."/>
            <person name="Lasken R.S."/>
            <person name="Yates J.R.III."/>
            <person name="Reinhardt R."/>
            <person name="Kube M."/>
            <person name="Burkart M.D."/>
            <person name="Allen E.E."/>
            <person name="Dorrestein P.C."/>
            <person name="Gerwick W.H."/>
            <person name="Gerwick L."/>
        </authorList>
    </citation>
    <scope>NUCLEOTIDE SEQUENCE [LARGE SCALE GENOMIC DNA]</scope>
    <source>
        <strain evidence="4">3L</strain>
    </source>
</reference>
<dbReference type="SUPFAM" id="SSF53850">
    <property type="entry name" value="Periplasmic binding protein-like II"/>
    <property type="match status" value="1"/>
</dbReference>
<keyword evidence="4" id="KW-1185">Reference proteome</keyword>
<proteinExistence type="predicted"/>
<dbReference type="PANTHER" id="PTHR30570:SF1">
    <property type="entry name" value="PHOSPHATE-BINDING PROTEIN PSTS"/>
    <property type="match status" value="1"/>
</dbReference>
<organism evidence="3 4">
    <name type="scientific">Moorena producens 3L</name>
    <dbReference type="NCBI Taxonomy" id="489825"/>
    <lineage>
        <taxon>Bacteria</taxon>
        <taxon>Bacillati</taxon>
        <taxon>Cyanobacteriota</taxon>
        <taxon>Cyanophyceae</taxon>
        <taxon>Coleofasciculales</taxon>
        <taxon>Coleofasciculaceae</taxon>
        <taxon>Moorena</taxon>
    </lineage>
</organism>
<evidence type="ECO:0000313" key="3">
    <source>
        <dbReference type="EMBL" id="EGJ33574.1"/>
    </source>
</evidence>
<gene>
    <name evidence="3" type="ORF">LYNGBM3L_28630</name>
</gene>
<dbReference type="Gene3D" id="3.40.190.10">
    <property type="entry name" value="Periplasmic binding protein-like II"/>
    <property type="match status" value="1"/>
</dbReference>
<evidence type="ECO:0000256" key="1">
    <source>
        <dbReference type="ARBA" id="ARBA00022729"/>
    </source>
</evidence>
<dbReference type="AlphaFoldDB" id="F4XP39"/>
<dbReference type="Pfam" id="PF12849">
    <property type="entry name" value="PBP_like_2"/>
    <property type="match status" value="1"/>
</dbReference>
<keyword evidence="1" id="KW-0732">Signal</keyword>
<dbReference type="Proteomes" id="UP000003959">
    <property type="component" value="Unassembled WGS sequence"/>
</dbReference>
<sequence>MSQGKRKEVDQPIQRMQPKLKLKYEENETELPGSVTGIKMLLNGQLYFAQSSRYITDKESYQARQNGFSIRAIPVAINGIAIAVNPNLKVSIQQSDDR</sequence>
<evidence type="ECO:0000313" key="4">
    <source>
        <dbReference type="Proteomes" id="UP000003959"/>
    </source>
</evidence>
<dbReference type="PANTHER" id="PTHR30570">
    <property type="entry name" value="PERIPLASMIC PHOSPHATE BINDING COMPONENT OF PHOSPHATE ABC TRANSPORTER"/>
    <property type="match status" value="1"/>
</dbReference>
<dbReference type="HOGENOM" id="CLU_2330650_0_0_3"/>
<protein>
    <recommendedName>
        <fullName evidence="2">PBP domain-containing protein</fullName>
    </recommendedName>
</protein>